<feature type="compositionally biased region" description="Low complexity" evidence="1">
    <location>
        <begin position="51"/>
        <end position="62"/>
    </location>
</feature>
<proteinExistence type="predicted"/>
<dbReference type="Proteomes" id="UP000544127">
    <property type="component" value="Unassembled WGS sequence"/>
</dbReference>
<feature type="compositionally biased region" description="Basic and acidic residues" evidence="1">
    <location>
        <begin position="143"/>
        <end position="157"/>
    </location>
</feature>
<dbReference type="AlphaFoldDB" id="A0A7K6B445"/>
<accession>A0A7K6B445</accession>
<organism evidence="2 3">
    <name type="scientific">Upupa epops</name>
    <name type="common">Eurasian hoopoe</name>
    <dbReference type="NCBI Taxonomy" id="57439"/>
    <lineage>
        <taxon>Eukaryota</taxon>
        <taxon>Metazoa</taxon>
        <taxon>Chordata</taxon>
        <taxon>Craniata</taxon>
        <taxon>Vertebrata</taxon>
        <taxon>Euteleostomi</taxon>
        <taxon>Archelosauria</taxon>
        <taxon>Archosauria</taxon>
        <taxon>Dinosauria</taxon>
        <taxon>Saurischia</taxon>
        <taxon>Theropoda</taxon>
        <taxon>Coelurosauria</taxon>
        <taxon>Aves</taxon>
        <taxon>Neognathae</taxon>
        <taxon>Neoaves</taxon>
        <taxon>Telluraves</taxon>
        <taxon>Coraciimorphae</taxon>
        <taxon>Bucerotiformes</taxon>
        <taxon>Upupidae</taxon>
        <taxon>Upupa</taxon>
    </lineage>
</organism>
<feature type="non-terminal residue" evidence="2">
    <location>
        <position position="304"/>
    </location>
</feature>
<comment type="caution">
    <text evidence="2">The sequence shown here is derived from an EMBL/GenBank/DDBJ whole genome shotgun (WGS) entry which is preliminary data.</text>
</comment>
<evidence type="ECO:0000313" key="3">
    <source>
        <dbReference type="Proteomes" id="UP000544127"/>
    </source>
</evidence>
<evidence type="ECO:0000313" key="2">
    <source>
        <dbReference type="EMBL" id="NWU97075.1"/>
    </source>
</evidence>
<protein>
    <submittedName>
        <fullName evidence="2">ERIC1 protein</fullName>
    </submittedName>
</protein>
<gene>
    <name evidence="2" type="primary">Erich1</name>
    <name evidence="2" type="ORF">UPUEPO_R05602</name>
</gene>
<reference evidence="2 3" key="1">
    <citation type="submission" date="2019-09" db="EMBL/GenBank/DDBJ databases">
        <title>Bird 10,000 Genomes (B10K) Project - Family phase.</title>
        <authorList>
            <person name="Zhang G."/>
        </authorList>
    </citation>
    <scope>NUCLEOTIDE SEQUENCE [LARGE SCALE GENOMIC DNA]</scope>
    <source>
        <strain evidence="2">B10K-DU-012-37</strain>
    </source>
</reference>
<feature type="compositionally biased region" description="Basic residues" evidence="1">
    <location>
        <begin position="123"/>
        <end position="134"/>
    </location>
</feature>
<feature type="compositionally biased region" description="Basic and acidic residues" evidence="1">
    <location>
        <begin position="26"/>
        <end position="47"/>
    </location>
</feature>
<name>A0A7K6B445_UPUEP</name>
<dbReference type="OrthoDB" id="6151351at2759"/>
<feature type="compositionally biased region" description="Low complexity" evidence="1">
    <location>
        <begin position="91"/>
        <end position="113"/>
    </location>
</feature>
<feature type="non-terminal residue" evidence="2">
    <location>
        <position position="1"/>
    </location>
</feature>
<dbReference type="InterPro" id="IPR026719">
    <property type="entry name" value="ERICH1"/>
</dbReference>
<dbReference type="PANTHER" id="PTHR22444:SF1">
    <property type="entry name" value="GLUTAMATE-RICH PROTEIN 1"/>
    <property type="match status" value="1"/>
</dbReference>
<evidence type="ECO:0000256" key="1">
    <source>
        <dbReference type="SAM" id="MobiDB-lite"/>
    </source>
</evidence>
<keyword evidence="3" id="KW-1185">Reference proteome</keyword>
<dbReference type="EMBL" id="VZRI01009120">
    <property type="protein sequence ID" value="NWU97075.1"/>
    <property type="molecule type" value="Genomic_DNA"/>
</dbReference>
<dbReference type="PANTHER" id="PTHR22444">
    <property type="entry name" value="GLUTAMATE-RICH PROTEIN 1"/>
    <property type="match status" value="1"/>
</dbReference>
<sequence length="304" mass="34044">SYPTVFIGEVLKRLYAKRSSSFAHASSREEKAVLRNLDSKSEGKNLDHVQTSSADASTSTDTPCESCRGNDSTVQPPRKMYTVNLPPEGYVAVPPGAVSVSVSEKSDSSTDSTAAEEEYQGQTKRKRIRRKKQKSSLQNSSHLHGEKPESGRQEILVRDNVQLQQIDTPKISKNRKRKMKKKRQKEKMRAAGLVTKTTGVDFTYQPDKNKREETAGLKDRDEKADSILDFLQATQQIYFADSKAAGTDSDVNSATAQELLQCLESRTISSSDVTLMHQLKSLVLLRDIERLKDALKRFQEQSML</sequence>
<feature type="region of interest" description="Disordered" evidence="1">
    <location>
        <begin position="20"/>
        <end position="190"/>
    </location>
</feature>
<feature type="compositionally biased region" description="Basic residues" evidence="1">
    <location>
        <begin position="172"/>
        <end position="186"/>
    </location>
</feature>